<evidence type="ECO:0000256" key="3">
    <source>
        <dbReference type="ARBA" id="ARBA00022723"/>
    </source>
</evidence>
<evidence type="ECO:0000256" key="2">
    <source>
        <dbReference type="ARBA" id="ARBA00022722"/>
    </source>
</evidence>
<dbReference type="InterPro" id="IPR050556">
    <property type="entry name" value="Type_II_TA_system_RNase"/>
</dbReference>
<reference evidence="8" key="1">
    <citation type="submission" date="2018-06" db="EMBL/GenBank/DDBJ databases">
        <authorList>
            <person name="Zhirakovskaya E."/>
        </authorList>
    </citation>
    <scope>NUCLEOTIDE SEQUENCE</scope>
</reference>
<organism evidence="8">
    <name type="scientific">hydrothermal vent metagenome</name>
    <dbReference type="NCBI Taxonomy" id="652676"/>
    <lineage>
        <taxon>unclassified sequences</taxon>
        <taxon>metagenomes</taxon>
        <taxon>ecological metagenomes</taxon>
    </lineage>
</organism>
<evidence type="ECO:0000259" key="7">
    <source>
        <dbReference type="Pfam" id="PF01850"/>
    </source>
</evidence>
<proteinExistence type="inferred from homology"/>
<dbReference type="Gene3D" id="3.40.50.1010">
    <property type="entry name" value="5'-nuclease"/>
    <property type="match status" value="1"/>
</dbReference>
<dbReference type="InterPro" id="IPR029060">
    <property type="entry name" value="PIN-like_dom_sf"/>
</dbReference>
<evidence type="ECO:0000256" key="1">
    <source>
        <dbReference type="ARBA" id="ARBA00001946"/>
    </source>
</evidence>
<evidence type="ECO:0000313" key="8">
    <source>
        <dbReference type="EMBL" id="VAW88772.1"/>
    </source>
</evidence>
<gene>
    <name evidence="8" type="ORF">MNBD_GAMMA17-1350</name>
</gene>
<dbReference type="GO" id="GO:0004518">
    <property type="term" value="F:nuclease activity"/>
    <property type="evidence" value="ECO:0007669"/>
    <property type="project" value="UniProtKB-KW"/>
</dbReference>
<comment type="similarity">
    <text evidence="6">Belongs to the PINc/VapC protein family.</text>
</comment>
<evidence type="ECO:0000256" key="5">
    <source>
        <dbReference type="ARBA" id="ARBA00022842"/>
    </source>
</evidence>
<keyword evidence="4" id="KW-0378">Hydrolase</keyword>
<dbReference type="EMBL" id="UOFQ01000107">
    <property type="protein sequence ID" value="VAW88772.1"/>
    <property type="molecule type" value="Genomic_DNA"/>
</dbReference>
<comment type="cofactor">
    <cofactor evidence="1">
        <name>Mg(2+)</name>
        <dbReference type="ChEBI" id="CHEBI:18420"/>
    </cofactor>
</comment>
<dbReference type="PANTHER" id="PTHR33653">
    <property type="entry name" value="RIBONUCLEASE VAPC2"/>
    <property type="match status" value="1"/>
</dbReference>
<dbReference type="InterPro" id="IPR002716">
    <property type="entry name" value="PIN_dom"/>
</dbReference>
<protein>
    <submittedName>
        <fullName evidence="8">VapC toxin protein</fullName>
    </submittedName>
</protein>
<feature type="domain" description="PIN" evidence="7">
    <location>
        <begin position="2"/>
        <end position="127"/>
    </location>
</feature>
<evidence type="ECO:0000256" key="4">
    <source>
        <dbReference type="ARBA" id="ARBA00022801"/>
    </source>
</evidence>
<evidence type="ECO:0000256" key="6">
    <source>
        <dbReference type="ARBA" id="ARBA00038093"/>
    </source>
</evidence>
<dbReference type="PANTHER" id="PTHR33653:SF1">
    <property type="entry name" value="RIBONUCLEASE VAPC2"/>
    <property type="match status" value="1"/>
</dbReference>
<dbReference type="GO" id="GO:0046872">
    <property type="term" value="F:metal ion binding"/>
    <property type="evidence" value="ECO:0007669"/>
    <property type="project" value="UniProtKB-KW"/>
</dbReference>
<dbReference type="AlphaFoldDB" id="A0A3B0ZMZ5"/>
<dbReference type="Pfam" id="PF01850">
    <property type="entry name" value="PIN"/>
    <property type="match status" value="1"/>
</dbReference>
<keyword evidence="3" id="KW-0479">Metal-binding</keyword>
<accession>A0A3B0ZMZ5</accession>
<dbReference type="GO" id="GO:0016787">
    <property type="term" value="F:hydrolase activity"/>
    <property type="evidence" value="ECO:0007669"/>
    <property type="project" value="UniProtKB-KW"/>
</dbReference>
<keyword evidence="5" id="KW-0460">Magnesium</keyword>
<name>A0A3B0ZMZ5_9ZZZZ</name>
<keyword evidence="2" id="KW-0540">Nuclease</keyword>
<dbReference type="SUPFAM" id="SSF88723">
    <property type="entry name" value="PIN domain-like"/>
    <property type="match status" value="1"/>
</dbReference>
<dbReference type="CDD" id="cd18746">
    <property type="entry name" value="PIN_VapC4-5_FitB-like"/>
    <property type="match status" value="1"/>
</dbReference>
<sequence>MYLLDTNILSEARKKKNANKGVINFFKAATKNGSNLFLSVITIGELRRGIALIRHRGDTRQANLLEKWLNIILSEYQDNILEFDVDSAQVWGELRSPHHENALDKQIAATALTHGLTVVTRNEKDFSGTRVKVLNPFEYTQSDLNPG</sequence>